<dbReference type="Pfam" id="PF01222">
    <property type="entry name" value="ERG4_ERG24"/>
    <property type="match status" value="1"/>
</dbReference>
<feature type="region of interest" description="Disordered" evidence="6">
    <location>
        <begin position="1"/>
        <end position="125"/>
    </location>
</feature>
<feature type="compositionally biased region" description="Low complexity" evidence="6">
    <location>
        <begin position="77"/>
        <end position="90"/>
    </location>
</feature>
<dbReference type="GO" id="GO:0050613">
    <property type="term" value="F:Delta14-sterol reductase activity"/>
    <property type="evidence" value="ECO:0007669"/>
    <property type="project" value="TreeGrafter"/>
</dbReference>
<keyword evidence="5 7" id="KW-0472">Membrane</keyword>
<dbReference type="KEGG" id="goe:100899043"/>
<dbReference type="InterPro" id="IPR001171">
    <property type="entry name" value="ERG24_DHCR-like"/>
</dbReference>
<dbReference type="RefSeq" id="XP_018495113.2">
    <property type="nucleotide sequence ID" value="XM_018639597.2"/>
</dbReference>
<feature type="transmembrane region" description="Helical" evidence="7">
    <location>
        <begin position="270"/>
        <end position="289"/>
    </location>
</feature>
<dbReference type="GO" id="GO:0005637">
    <property type="term" value="C:nuclear inner membrane"/>
    <property type="evidence" value="ECO:0007669"/>
    <property type="project" value="TreeGrafter"/>
</dbReference>
<dbReference type="Proteomes" id="UP000694867">
    <property type="component" value="Unplaced"/>
</dbReference>
<feature type="transmembrane region" description="Helical" evidence="7">
    <location>
        <begin position="154"/>
        <end position="174"/>
    </location>
</feature>
<feature type="transmembrane region" description="Helical" evidence="7">
    <location>
        <begin position="429"/>
        <end position="448"/>
    </location>
</feature>
<comment type="similarity">
    <text evidence="2">Belongs to the ERG4/ERG24 family.</text>
</comment>
<evidence type="ECO:0000256" key="5">
    <source>
        <dbReference type="ARBA" id="ARBA00023136"/>
    </source>
</evidence>
<keyword evidence="8" id="KW-1185">Reference proteome</keyword>
<dbReference type="PANTHER" id="PTHR21257:SF52">
    <property type="entry name" value="DELTA(14)-STEROL REDUCTASE TM7SF2"/>
    <property type="match status" value="1"/>
</dbReference>
<protein>
    <submittedName>
        <fullName evidence="9">Delta(14)-sterol reductase</fullName>
    </submittedName>
</protein>
<dbReference type="GO" id="GO:0005789">
    <property type="term" value="C:endoplasmic reticulum membrane"/>
    <property type="evidence" value="ECO:0007669"/>
    <property type="project" value="TreeGrafter"/>
</dbReference>
<dbReference type="GO" id="GO:0006695">
    <property type="term" value="P:cholesterol biosynthetic process"/>
    <property type="evidence" value="ECO:0007669"/>
    <property type="project" value="TreeGrafter"/>
</dbReference>
<feature type="transmembrane region" description="Helical" evidence="7">
    <location>
        <begin position="361"/>
        <end position="379"/>
    </location>
</feature>
<evidence type="ECO:0000256" key="1">
    <source>
        <dbReference type="ARBA" id="ARBA00004141"/>
    </source>
</evidence>
<sequence length="542" mass="60917">MAKSQSPAKPRGRPKSKSEPKVEKERSKSRGRQKSRGRSPTPKAPKARKNSAKRSASRPRSRARSQSRKSEPKPRSRSSSRASQAAAKKAATPDKKVEVPSTRPRRTIAAREAAKGKTVVDGPADKRHEKKRLTVAELCKKAISGVKNFGYRRTLLAVFWLTVLPAYVVLLHLLCTRERCYPRWNIIVPSHLRTYFDPYFIGHGLASVALVAFFSAIPLGSVVNGFGYRRAIYKYRSNGLLTLILTFGAYFLATHFLSVPHAYVLQSSRFKSVCAMTLVSLVYATILYVKPFVIKDQHVNHGSLCCSPTSDNFVHDFVHGREVAPKIGQTYDLCLILLRTTNFLWAASIYSAVHISRNEGALNYNVLFVALVQAIYVLLGSYNEIHILKSAFINQGVGFLTTFICLVLTPICATLPLRYLLDVKPRPEYHVAVYVALSVAFLIGLFLIHHTNYIKYQNARSGGKKVLRTGAFAYVRHPNYLGELICAACWTLLCGPAVLPWAHFIYLVMLIGCRSRLLEKNTNYEYKQYADQVRSRIVPFVY</sequence>
<dbReference type="PANTHER" id="PTHR21257">
    <property type="entry name" value="DELTA(14)-STEROL REDUCTASE"/>
    <property type="match status" value="1"/>
</dbReference>
<accession>A0AAJ7L455</accession>
<gene>
    <name evidence="9" type="primary">LOC100899043</name>
</gene>
<evidence type="ECO:0000256" key="3">
    <source>
        <dbReference type="ARBA" id="ARBA00022692"/>
    </source>
</evidence>
<evidence type="ECO:0000256" key="4">
    <source>
        <dbReference type="ARBA" id="ARBA00022989"/>
    </source>
</evidence>
<comment type="subcellular location">
    <subcellularLocation>
        <location evidence="1">Membrane</location>
        <topology evidence="1">Multi-pass membrane protein</topology>
    </subcellularLocation>
</comment>
<evidence type="ECO:0000313" key="9">
    <source>
        <dbReference type="RefSeq" id="XP_018495113.2"/>
    </source>
</evidence>
<feature type="compositionally biased region" description="Basic residues" evidence="6">
    <location>
        <begin position="45"/>
        <end position="67"/>
    </location>
</feature>
<dbReference type="PROSITE" id="PS50244">
    <property type="entry name" value="S5A_REDUCTASE"/>
    <property type="match status" value="1"/>
</dbReference>
<name>A0AAJ7L455_9ACAR</name>
<feature type="transmembrane region" description="Helical" evidence="7">
    <location>
        <begin position="200"/>
        <end position="227"/>
    </location>
</feature>
<organism evidence="8 9">
    <name type="scientific">Galendromus occidentalis</name>
    <name type="common">western predatory mite</name>
    <dbReference type="NCBI Taxonomy" id="34638"/>
    <lineage>
        <taxon>Eukaryota</taxon>
        <taxon>Metazoa</taxon>
        <taxon>Ecdysozoa</taxon>
        <taxon>Arthropoda</taxon>
        <taxon>Chelicerata</taxon>
        <taxon>Arachnida</taxon>
        <taxon>Acari</taxon>
        <taxon>Parasitiformes</taxon>
        <taxon>Mesostigmata</taxon>
        <taxon>Gamasina</taxon>
        <taxon>Phytoseioidea</taxon>
        <taxon>Phytoseiidae</taxon>
        <taxon>Typhlodrominae</taxon>
        <taxon>Galendromus</taxon>
    </lineage>
</organism>
<dbReference type="CTD" id="3930"/>
<dbReference type="AlphaFoldDB" id="A0AAJ7L455"/>
<evidence type="ECO:0000256" key="6">
    <source>
        <dbReference type="SAM" id="MobiDB-lite"/>
    </source>
</evidence>
<evidence type="ECO:0000256" key="7">
    <source>
        <dbReference type="SAM" id="Phobius"/>
    </source>
</evidence>
<dbReference type="Gene3D" id="1.20.120.1630">
    <property type="match status" value="1"/>
</dbReference>
<keyword evidence="3 7" id="KW-0812">Transmembrane</keyword>
<reference evidence="9" key="1">
    <citation type="submission" date="2025-08" db="UniProtKB">
        <authorList>
            <consortium name="RefSeq"/>
        </authorList>
    </citation>
    <scope>IDENTIFICATION</scope>
</reference>
<keyword evidence="4 7" id="KW-1133">Transmembrane helix</keyword>
<evidence type="ECO:0000256" key="2">
    <source>
        <dbReference type="ARBA" id="ARBA00005402"/>
    </source>
</evidence>
<proteinExistence type="inferred from homology"/>
<evidence type="ECO:0000313" key="8">
    <source>
        <dbReference type="Proteomes" id="UP000694867"/>
    </source>
</evidence>
<feature type="compositionally biased region" description="Basic and acidic residues" evidence="6">
    <location>
        <begin position="16"/>
        <end position="28"/>
    </location>
</feature>
<feature type="transmembrane region" description="Helical" evidence="7">
    <location>
        <begin position="239"/>
        <end position="258"/>
    </location>
</feature>
<feature type="transmembrane region" description="Helical" evidence="7">
    <location>
        <begin position="391"/>
        <end position="417"/>
    </location>
</feature>
<dbReference type="GeneID" id="100899043"/>